<evidence type="ECO:0000313" key="10">
    <source>
        <dbReference type="EMBL" id="MBB4763308.1"/>
    </source>
</evidence>
<dbReference type="AlphaFoldDB" id="A0A7W7HZ31"/>
<dbReference type="CDD" id="cd17502">
    <property type="entry name" value="MFS_Azr1_MDR_like"/>
    <property type="match status" value="1"/>
</dbReference>
<dbReference type="InterPro" id="IPR036390">
    <property type="entry name" value="WH_DNA-bd_sf"/>
</dbReference>
<keyword evidence="5 8" id="KW-0812">Transmembrane</keyword>
<dbReference type="Pfam" id="PF07690">
    <property type="entry name" value="MFS_1"/>
    <property type="match status" value="1"/>
</dbReference>
<feature type="transmembrane region" description="Helical" evidence="8">
    <location>
        <begin position="336"/>
        <end position="353"/>
    </location>
</feature>
<feature type="transmembrane region" description="Helical" evidence="8">
    <location>
        <begin position="230"/>
        <end position="250"/>
    </location>
</feature>
<keyword evidence="6 8" id="KW-1133">Transmembrane helix</keyword>
<feature type="transmembrane region" description="Helical" evidence="8">
    <location>
        <begin position="399"/>
        <end position="422"/>
    </location>
</feature>
<dbReference type="SUPFAM" id="SSF46785">
    <property type="entry name" value="Winged helix' DNA-binding domain"/>
    <property type="match status" value="1"/>
</dbReference>
<feature type="transmembrane region" description="Helical" evidence="8">
    <location>
        <begin position="270"/>
        <end position="291"/>
    </location>
</feature>
<evidence type="ECO:0000256" key="8">
    <source>
        <dbReference type="SAM" id="Phobius"/>
    </source>
</evidence>
<comment type="caution">
    <text evidence="10">The sequence shown here is derived from an EMBL/GenBank/DDBJ whole genome shotgun (WGS) entry which is preliminary data.</text>
</comment>
<dbReference type="NCBIfam" id="TIGR00711">
    <property type="entry name" value="efflux_EmrB"/>
    <property type="match status" value="1"/>
</dbReference>
<comment type="subcellular location">
    <subcellularLocation>
        <location evidence="1">Cell membrane</location>
        <topology evidence="1">Multi-pass membrane protein</topology>
    </subcellularLocation>
</comment>
<feature type="transmembrane region" description="Helical" evidence="8">
    <location>
        <begin position="82"/>
        <end position="102"/>
    </location>
</feature>
<dbReference type="PRINTS" id="PR01036">
    <property type="entry name" value="TCRTETB"/>
</dbReference>
<dbReference type="EMBL" id="JACHNH010000001">
    <property type="protein sequence ID" value="MBB4763308.1"/>
    <property type="molecule type" value="Genomic_DNA"/>
</dbReference>
<dbReference type="RefSeq" id="WP_184994646.1">
    <property type="nucleotide sequence ID" value="NZ_BOMK01000010.1"/>
</dbReference>
<feature type="transmembrane region" description="Helical" evidence="8">
    <location>
        <begin position="145"/>
        <end position="163"/>
    </location>
</feature>
<evidence type="ECO:0000256" key="4">
    <source>
        <dbReference type="ARBA" id="ARBA00022475"/>
    </source>
</evidence>
<feature type="transmembrane region" description="Helical" evidence="8">
    <location>
        <begin position="462"/>
        <end position="483"/>
    </location>
</feature>
<evidence type="ECO:0000256" key="6">
    <source>
        <dbReference type="ARBA" id="ARBA00022989"/>
    </source>
</evidence>
<keyword evidence="7 8" id="KW-0472">Membrane</keyword>
<dbReference type="SUPFAM" id="SSF103473">
    <property type="entry name" value="MFS general substrate transporter"/>
    <property type="match status" value="1"/>
</dbReference>
<keyword evidence="4" id="KW-1003">Cell membrane</keyword>
<proteinExistence type="inferred from homology"/>
<feature type="domain" description="Major facilitator superfamily (MFS) profile" evidence="9">
    <location>
        <begin position="18"/>
        <end position="488"/>
    </location>
</feature>
<feature type="transmembrane region" description="Helical" evidence="8">
    <location>
        <begin position="50"/>
        <end position="70"/>
    </location>
</feature>
<feature type="transmembrane region" description="Helical" evidence="8">
    <location>
        <begin position="311"/>
        <end position="329"/>
    </location>
</feature>
<feature type="transmembrane region" description="Helical" evidence="8">
    <location>
        <begin position="17"/>
        <end position="44"/>
    </location>
</feature>
<dbReference type="Gene3D" id="1.20.1250.20">
    <property type="entry name" value="MFS general substrate transporter like domains"/>
    <property type="match status" value="1"/>
</dbReference>
<evidence type="ECO:0000256" key="5">
    <source>
        <dbReference type="ARBA" id="ARBA00022692"/>
    </source>
</evidence>
<dbReference type="PANTHER" id="PTHR23501">
    <property type="entry name" value="MAJOR FACILITATOR SUPERFAMILY"/>
    <property type="match status" value="1"/>
</dbReference>
<sequence>MATGDTAIVVSRRQANLVFVAILLGTLVAALDQTIVTTALATIVSDLGGAGFMSWVVSAYLLAEAVSTVLAGKFGDLLGRKVVFEVSLTVFAVGSVLCGLAQDMTTLIWARVIQGLGGGGLIVTAMALVADIIPLRYRGRYQGTLGAVFGITTMAGPTLGGILTDQLSWRWVFYINLPVTIVVLAIAVFAIPSMRAGARPVVDYAGIVLVALGSASLILAVSWAGDEYEWDSAVIIGLITTSVVLFVVFVQVELKAREPVLPMRLFRNSVFVVCSALSFIVGFAMLGAMTVLPTYLQYVDGMSATASGLRLLPMVAGVFTASTCSGKLVRRTGRYRIFPVTGTAVMTLGLWLMSTMSSGTGAWRMSAYLFVLGTGIGMTMQVLTIVVQNTATYTNLGTVSASMTYVRAMGGAFGAALFGTLFRDKLSSYAVIQNSGAPSPTELYERSAAEAAPIIEAYAGTISYVFVLVAPVALLGFLVTGFLKVVPLRDGARSHATDVGEGFSAPAPSDRAAQLERVISDTMRRAGHARTILAEILSNSGGRLNPSRAWAMGQTHLHARARGSADLIAIARSHRIPPEVLQPAFTDLCQAGYARIDGDSVQLTEAGQDQFDQVQHAWREWLDAHLEDFAMTSPGERALLDRALTDIATTLVNEPVLAGSPGRA</sequence>
<evidence type="ECO:0000256" key="3">
    <source>
        <dbReference type="ARBA" id="ARBA00022448"/>
    </source>
</evidence>
<keyword evidence="11" id="KW-1185">Reference proteome</keyword>
<evidence type="ECO:0000259" key="9">
    <source>
        <dbReference type="PROSITE" id="PS50850"/>
    </source>
</evidence>
<dbReference type="InterPro" id="IPR004638">
    <property type="entry name" value="EmrB-like"/>
</dbReference>
<evidence type="ECO:0000256" key="1">
    <source>
        <dbReference type="ARBA" id="ARBA00004651"/>
    </source>
</evidence>
<accession>A0A7W7HZ31</accession>
<gene>
    <name evidence="10" type="ORF">BJ971_003864</name>
</gene>
<protein>
    <submittedName>
        <fullName evidence="10">EmrB/QacA subfamily drug resistance transporter</fullName>
    </submittedName>
</protein>
<dbReference type="FunFam" id="1.20.1720.10:FF:000004">
    <property type="entry name" value="EmrB/QacA family drug resistance transporter"/>
    <property type="match status" value="1"/>
</dbReference>
<feature type="transmembrane region" description="Helical" evidence="8">
    <location>
        <begin position="169"/>
        <end position="192"/>
    </location>
</feature>
<dbReference type="PANTHER" id="PTHR23501:SF197">
    <property type="entry name" value="COMD"/>
    <property type="match status" value="1"/>
</dbReference>
<dbReference type="Proteomes" id="UP000578112">
    <property type="component" value="Unassembled WGS sequence"/>
</dbReference>
<evidence type="ECO:0000313" key="11">
    <source>
        <dbReference type="Proteomes" id="UP000578112"/>
    </source>
</evidence>
<reference evidence="10 11" key="1">
    <citation type="submission" date="2020-08" db="EMBL/GenBank/DDBJ databases">
        <title>Sequencing the genomes of 1000 actinobacteria strains.</title>
        <authorList>
            <person name="Klenk H.-P."/>
        </authorList>
    </citation>
    <scope>NUCLEOTIDE SEQUENCE [LARGE SCALE GENOMIC DNA]</scope>
    <source>
        <strain evidence="10 11">DSM 43149</strain>
    </source>
</reference>
<dbReference type="GO" id="GO:0022857">
    <property type="term" value="F:transmembrane transporter activity"/>
    <property type="evidence" value="ECO:0007669"/>
    <property type="project" value="InterPro"/>
</dbReference>
<name>A0A7W7HZ31_9ACTN</name>
<feature type="transmembrane region" description="Helical" evidence="8">
    <location>
        <begin position="365"/>
        <end position="387"/>
    </location>
</feature>
<comment type="similarity">
    <text evidence="2">Belongs to the major facilitator superfamily. TCR/Tet family.</text>
</comment>
<organism evidence="10 11">
    <name type="scientific">Actinoplanes digitatis</name>
    <dbReference type="NCBI Taxonomy" id="1868"/>
    <lineage>
        <taxon>Bacteria</taxon>
        <taxon>Bacillati</taxon>
        <taxon>Actinomycetota</taxon>
        <taxon>Actinomycetes</taxon>
        <taxon>Micromonosporales</taxon>
        <taxon>Micromonosporaceae</taxon>
        <taxon>Actinoplanes</taxon>
    </lineage>
</organism>
<dbReference type="InterPro" id="IPR020846">
    <property type="entry name" value="MFS_dom"/>
</dbReference>
<dbReference type="InterPro" id="IPR011701">
    <property type="entry name" value="MFS"/>
</dbReference>
<dbReference type="GO" id="GO:0005886">
    <property type="term" value="C:plasma membrane"/>
    <property type="evidence" value="ECO:0007669"/>
    <property type="project" value="UniProtKB-SubCell"/>
</dbReference>
<dbReference type="InterPro" id="IPR036259">
    <property type="entry name" value="MFS_trans_sf"/>
</dbReference>
<dbReference type="PROSITE" id="PS50850">
    <property type="entry name" value="MFS"/>
    <property type="match status" value="1"/>
</dbReference>
<keyword evidence="3" id="KW-0813">Transport</keyword>
<evidence type="ECO:0000256" key="2">
    <source>
        <dbReference type="ARBA" id="ARBA00007520"/>
    </source>
</evidence>
<feature type="transmembrane region" description="Helical" evidence="8">
    <location>
        <begin position="204"/>
        <end position="224"/>
    </location>
</feature>
<evidence type="ECO:0000256" key="7">
    <source>
        <dbReference type="ARBA" id="ARBA00023136"/>
    </source>
</evidence>
<dbReference type="Gene3D" id="1.20.1720.10">
    <property type="entry name" value="Multidrug resistance protein D"/>
    <property type="match status" value="1"/>
</dbReference>
<feature type="transmembrane region" description="Helical" evidence="8">
    <location>
        <begin position="108"/>
        <end position="133"/>
    </location>
</feature>